<feature type="region of interest" description="Disordered" evidence="3">
    <location>
        <begin position="1"/>
        <end position="20"/>
    </location>
</feature>
<organism evidence="4 5">
    <name type="scientific">Crassostrea virginica</name>
    <name type="common">Eastern oyster</name>
    <dbReference type="NCBI Taxonomy" id="6565"/>
    <lineage>
        <taxon>Eukaryota</taxon>
        <taxon>Metazoa</taxon>
        <taxon>Spiralia</taxon>
        <taxon>Lophotrochozoa</taxon>
        <taxon>Mollusca</taxon>
        <taxon>Bivalvia</taxon>
        <taxon>Autobranchia</taxon>
        <taxon>Pteriomorphia</taxon>
        <taxon>Ostreida</taxon>
        <taxon>Ostreoidea</taxon>
        <taxon>Ostreidae</taxon>
        <taxon>Crassostrea</taxon>
    </lineage>
</organism>
<dbReference type="RefSeq" id="XP_022320567.1">
    <property type="nucleotide sequence ID" value="XM_022464859.1"/>
</dbReference>
<evidence type="ECO:0000313" key="4">
    <source>
        <dbReference type="Proteomes" id="UP000694844"/>
    </source>
</evidence>
<dbReference type="AlphaFoldDB" id="A0A8B8CXG1"/>
<name>A0A8B8CXG1_CRAVI</name>
<protein>
    <submittedName>
        <fullName evidence="5">Proteasome maturation protein-like</fullName>
    </submittedName>
</protein>
<comment type="similarity">
    <text evidence="2">Belongs to the POMP/UMP1 family.</text>
</comment>
<keyword evidence="4" id="KW-1185">Reference proteome</keyword>
<sequence length="144" mass="16216">MASTNIPYPTVRPTPDGSQEIKLTEGPYGVPDMMLHGLQSSKAKLGDVHPLEFSERNWHENKLKMDFAMLRNTQGIHMPLRLQMERNVAVKVNRLPGMHSSNLMSDTLSGRDEMIDFEDVLNNPADCEVIGDTHMIMDRKAGLL</sequence>
<keyword evidence="1" id="KW-0143">Chaperone</keyword>
<reference evidence="5" key="1">
    <citation type="submission" date="2025-08" db="UniProtKB">
        <authorList>
            <consortium name="RefSeq"/>
        </authorList>
    </citation>
    <scope>IDENTIFICATION</scope>
    <source>
        <tissue evidence="5">Whole sample</tissue>
    </source>
</reference>
<dbReference type="GO" id="GO:0005634">
    <property type="term" value="C:nucleus"/>
    <property type="evidence" value="ECO:0007669"/>
    <property type="project" value="TreeGrafter"/>
</dbReference>
<dbReference type="Proteomes" id="UP000694844">
    <property type="component" value="Chromosome 3"/>
</dbReference>
<proteinExistence type="inferred from homology"/>
<dbReference type="GO" id="GO:0005737">
    <property type="term" value="C:cytoplasm"/>
    <property type="evidence" value="ECO:0007669"/>
    <property type="project" value="TreeGrafter"/>
</dbReference>
<evidence type="ECO:0000256" key="3">
    <source>
        <dbReference type="SAM" id="MobiDB-lite"/>
    </source>
</evidence>
<dbReference type="OrthoDB" id="15001at2759"/>
<dbReference type="InterPro" id="IPR008012">
    <property type="entry name" value="Ump1"/>
</dbReference>
<dbReference type="PANTHER" id="PTHR12828:SF3">
    <property type="entry name" value="PROTEASOME MATURATION PROTEIN"/>
    <property type="match status" value="1"/>
</dbReference>
<gene>
    <name evidence="5" type="primary">LOC111122853</name>
</gene>
<accession>A0A8B8CXG1</accession>
<dbReference type="GeneID" id="111122853"/>
<dbReference type="KEGG" id="cvn:111122853"/>
<dbReference type="Pfam" id="PF05348">
    <property type="entry name" value="UMP1"/>
    <property type="match status" value="1"/>
</dbReference>
<dbReference type="GO" id="GO:0043248">
    <property type="term" value="P:proteasome assembly"/>
    <property type="evidence" value="ECO:0007669"/>
    <property type="project" value="InterPro"/>
</dbReference>
<evidence type="ECO:0000256" key="1">
    <source>
        <dbReference type="ARBA" id="ARBA00023186"/>
    </source>
</evidence>
<dbReference type="PANTHER" id="PTHR12828">
    <property type="entry name" value="PROTEASOME MATURATION PROTEIN UMP1"/>
    <property type="match status" value="1"/>
</dbReference>
<evidence type="ECO:0000256" key="2">
    <source>
        <dbReference type="ARBA" id="ARBA00043974"/>
    </source>
</evidence>
<evidence type="ECO:0000313" key="5">
    <source>
        <dbReference type="RefSeq" id="XP_022320567.1"/>
    </source>
</evidence>